<evidence type="ECO:0000313" key="2">
    <source>
        <dbReference type="EMBL" id="KAF2561636.1"/>
    </source>
</evidence>
<dbReference type="AlphaFoldDB" id="A0A8S9HZN3"/>
<sequence length="211" mass="23931">MIHYPVLRPRHLIVHTEERRNDQVRFEGRNRFRLIGHSPVQIHPKAMAMAYPVHTLDVRSGVPVAVCFTFSLRSTMFGSIFKVLWSNCLCGLIPIKSSFENAQVHSFGLPLLSDRVLCFLRENLSQNRSAVLIFIRNSARNGYGRKGTFWKPPGQLSIRAPSAKNRIQLLDTFPTRARLSRTSPAPHLIQLSTRNHPEPIQPAQPPNTPPS</sequence>
<protein>
    <submittedName>
        <fullName evidence="2">Uncharacterized protein</fullName>
    </submittedName>
</protein>
<proteinExistence type="predicted"/>
<evidence type="ECO:0000256" key="1">
    <source>
        <dbReference type="SAM" id="MobiDB-lite"/>
    </source>
</evidence>
<feature type="region of interest" description="Disordered" evidence="1">
    <location>
        <begin position="189"/>
        <end position="211"/>
    </location>
</feature>
<dbReference type="EMBL" id="QGKY02001250">
    <property type="protein sequence ID" value="KAF2561636.1"/>
    <property type="molecule type" value="Genomic_DNA"/>
</dbReference>
<comment type="caution">
    <text evidence="2">The sequence shown here is derived from an EMBL/GenBank/DDBJ whole genome shotgun (WGS) entry which is preliminary data.</text>
</comment>
<accession>A0A8S9HZN3</accession>
<name>A0A8S9HZN3_BRACR</name>
<organism evidence="2">
    <name type="scientific">Brassica cretica</name>
    <name type="common">Mustard</name>
    <dbReference type="NCBI Taxonomy" id="69181"/>
    <lineage>
        <taxon>Eukaryota</taxon>
        <taxon>Viridiplantae</taxon>
        <taxon>Streptophyta</taxon>
        <taxon>Embryophyta</taxon>
        <taxon>Tracheophyta</taxon>
        <taxon>Spermatophyta</taxon>
        <taxon>Magnoliopsida</taxon>
        <taxon>eudicotyledons</taxon>
        <taxon>Gunneridae</taxon>
        <taxon>Pentapetalae</taxon>
        <taxon>rosids</taxon>
        <taxon>malvids</taxon>
        <taxon>Brassicales</taxon>
        <taxon>Brassicaceae</taxon>
        <taxon>Brassiceae</taxon>
        <taxon>Brassica</taxon>
    </lineage>
</organism>
<reference evidence="2" key="1">
    <citation type="submission" date="2019-12" db="EMBL/GenBank/DDBJ databases">
        <title>Genome sequencing and annotation of Brassica cretica.</title>
        <authorList>
            <person name="Studholme D.J."/>
            <person name="Sarris P.F."/>
        </authorList>
    </citation>
    <scope>NUCLEOTIDE SEQUENCE</scope>
    <source>
        <strain evidence="2">PFS-102/07</strain>
        <tissue evidence="2">Leaf</tissue>
    </source>
</reference>
<gene>
    <name evidence="2" type="ORF">F2Q70_00017841</name>
</gene>
<feature type="compositionally biased region" description="Pro residues" evidence="1">
    <location>
        <begin position="199"/>
        <end position="211"/>
    </location>
</feature>